<gene>
    <name evidence="1" type="ORF">P4706_02710</name>
</gene>
<reference evidence="1 2" key="1">
    <citation type="submission" date="2023-03" db="EMBL/GenBank/DDBJ databases">
        <title>Bacillus Genome Sequencing.</title>
        <authorList>
            <person name="Dunlap C."/>
        </authorList>
    </citation>
    <scope>NUCLEOTIDE SEQUENCE [LARGE SCALE GENOMIC DNA]</scope>
    <source>
        <strain evidence="1 2">B-41290</strain>
    </source>
</reference>
<accession>A0AAW9N991</accession>
<name>A0AAW9N991_9BACI</name>
<dbReference type="Proteomes" id="UP001307168">
    <property type="component" value="Unassembled WGS sequence"/>
</dbReference>
<dbReference type="AlphaFoldDB" id="A0AAW9N991"/>
<comment type="caution">
    <text evidence="1">The sequence shown here is derived from an EMBL/GenBank/DDBJ whole genome shotgun (WGS) entry which is preliminary data.</text>
</comment>
<dbReference type="RefSeq" id="WP_367406065.1">
    <property type="nucleotide sequence ID" value="NZ_JARNBH010000002.1"/>
</dbReference>
<evidence type="ECO:0000313" key="1">
    <source>
        <dbReference type="EMBL" id="MEC0271997.1"/>
    </source>
</evidence>
<proteinExistence type="predicted"/>
<keyword evidence="2" id="KW-1185">Reference proteome</keyword>
<sequence>MSRLVGLVFFPIFVWTALISIVAYAASLQVFPHSKKEGAIAAPYRM</sequence>
<protein>
    <submittedName>
        <fullName evidence="1">Uncharacterized protein</fullName>
    </submittedName>
</protein>
<dbReference type="EMBL" id="JARNBH010000002">
    <property type="protein sequence ID" value="MEC0271997.1"/>
    <property type="molecule type" value="Genomic_DNA"/>
</dbReference>
<organism evidence="1 2">
    <name type="scientific">Peribacillus castrilensis</name>
    <dbReference type="NCBI Taxonomy" id="2897690"/>
    <lineage>
        <taxon>Bacteria</taxon>
        <taxon>Bacillati</taxon>
        <taxon>Bacillota</taxon>
        <taxon>Bacilli</taxon>
        <taxon>Bacillales</taxon>
        <taxon>Bacillaceae</taxon>
        <taxon>Peribacillus</taxon>
    </lineage>
</organism>
<evidence type="ECO:0000313" key="2">
    <source>
        <dbReference type="Proteomes" id="UP001307168"/>
    </source>
</evidence>